<feature type="domain" description="Lon proteolytic" evidence="5">
    <location>
        <begin position="546"/>
        <end position="741"/>
    </location>
</feature>
<evidence type="ECO:0000256" key="3">
    <source>
        <dbReference type="SAM" id="Coils"/>
    </source>
</evidence>
<evidence type="ECO:0000256" key="1">
    <source>
        <dbReference type="ARBA" id="ARBA00022670"/>
    </source>
</evidence>
<dbReference type="EC" id="3.4.21.53" evidence="2"/>
<feature type="coiled-coil region" evidence="3">
    <location>
        <begin position="193"/>
        <end position="254"/>
    </location>
</feature>
<dbReference type="Gene3D" id="1.10.8.60">
    <property type="match status" value="1"/>
</dbReference>
<dbReference type="InterPro" id="IPR008269">
    <property type="entry name" value="Lon_proteolytic"/>
</dbReference>
<feature type="active site" evidence="2">
    <location>
        <position position="636"/>
    </location>
</feature>
<dbReference type="GO" id="GO:0008233">
    <property type="term" value="F:peptidase activity"/>
    <property type="evidence" value="ECO:0007669"/>
    <property type="project" value="UniProtKB-KW"/>
</dbReference>
<comment type="caution">
    <text evidence="6">The sequence shown here is derived from an EMBL/GenBank/DDBJ whole genome shotgun (WGS) entry which is preliminary data.</text>
</comment>
<evidence type="ECO:0000313" key="6">
    <source>
        <dbReference type="EMBL" id="MBP2021776.1"/>
    </source>
</evidence>
<keyword evidence="3" id="KW-0175">Coiled coil</keyword>
<dbReference type="Pfam" id="PF05362">
    <property type="entry name" value="Lon_C"/>
    <property type="match status" value="1"/>
</dbReference>
<dbReference type="InterPro" id="IPR014721">
    <property type="entry name" value="Ribsml_uS5_D2-typ_fold_subgr"/>
</dbReference>
<dbReference type="EMBL" id="JAGGLL010000010">
    <property type="protein sequence ID" value="MBP2021776.1"/>
    <property type="molecule type" value="Genomic_DNA"/>
</dbReference>
<dbReference type="SUPFAM" id="SSF54211">
    <property type="entry name" value="Ribosomal protein S5 domain 2-like"/>
    <property type="match status" value="1"/>
</dbReference>
<name>A0ABS4K1X0_9CLOT</name>
<dbReference type="InterPro" id="IPR027065">
    <property type="entry name" value="Lon_Prtase"/>
</dbReference>
<comment type="similarity">
    <text evidence="2">Belongs to the peptidase S16 family.</text>
</comment>
<sequence length="783" mass="89727">MYKELTPKDIIYDFDINRVSASEEKWMLPQYSEAYKKIKTALQIDNDGYNIYLVDDYSKDRIKHIIEYVKDIFKDNKAPDDICYVVKDDDKQPIPIILSNGLGNEFKEALEELQGLYSEYTFQFYNDSENKEKDNLVDKIQKKRNEIINSLVEVSKNSGFDIKSNNGGFTFIPLNEGREMTEEEYEDLDMDEKDAMISKVNELKAKAKDILEQLKNMEANELKKIKEIMLMYLNEQIENKKENFRETFEDNKEAVEYLEYVCETIESNLVENYSINYDDDEEKINEIIYKYMINVIVDNNGNKTPPVIFEEDPNVTNLLGNIEYENHNNVYVSDVSLIKAGSLIKANGGCLIIRVNNLLNNLQSYYYLKKVLITEKIDLDYNKGYFELLALSGLKPKPIGVKQKVILIGDYETYDLLYTHDEDFRKIFKMRTEYKTVMEIDKNIKGSLVNEVNRFCAENNIKPLSNGAIKEIAKVLSRKAENKNKIFFDDYDLTNLILLANDRVLQQGKETIDDDDIIEVAYKKELIEEEILKTYKEKKMLISVSGSRVGQINGLSVIDTGYVSFGKPLKITCTCYKGDGHIIDTQRESNLSGRIHNKAISILRGFMSSLNGGYRKLPVDFHISFEQLYGIVDGDSASVAEVVCMISSLTKLPIKQNIAVTGSINQFGEVQPIGGVNEKIEGFFSVCKEVNTIEGKGVLIPASNKDDLVLCKEVEDAILQGKFKLYTMENIDDALQVLLDYKDPTLEKILKVIDKESKKYIEKPKTPKAGARKVNPENNKVED</sequence>
<reference evidence="6 7" key="1">
    <citation type="submission" date="2021-03" db="EMBL/GenBank/DDBJ databases">
        <title>Genomic Encyclopedia of Type Strains, Phase IV (KMG-IV): sequencing the most valuable type-strain genomes for metagenomic binning, comparative biology and taxonomic classification.</title>
        <authorList>
            <person name="Goeker M."/>
        </authorList>
    </citation>
    <scope>NUCLEOTIDE SEQUENCE [LARGE SCALE GENOMIC DNA]</scope>
    <source>
        <strain evidence="6 7">DSM 28650</strain>
    </source>
</reference>
<keyword evidence="2" id="KW-0720">Serine protease</keyword>
<evidence type="ECO:0000256" key="4">
    <source>
        <dbReference type="SAM" id="MobiDB-lite"/>
    </source>
</evidence>
<evidence type="ECO:0000259" key="5">
    <source>
        <dbReference type="PROSITE" id="PS51786"/>
    </source>
</evidence>
<protein>
    <recommendedName>
        <fullName evidence="2">endopeptidase La</fullName>
        <ecNumber evidence="2">3.4.21.53</ecNumber>
    </recommendedName>
</protein>
<dbReference type="Proteomes" id="UP001519308">
    <property type="component" value="Unassembled WGS sequence"/>
</dbReference>
<gene>
    <name evidence="6" type="ORF">J2Z44_001572</name>
</gene>
<dbReference type="PRINTS" id="PR00830">
    <property type="entry name" value="ENDOLAPTASE"/>
</dbReference>
<keyword evidence="7" id="KW-1185">Reference proteome</keyword>
<evidence type="ECO:0000313" key="7">
    <source>
        <dbReference type="Proteomes" id="UP001519308"/>
    </source>
</evidence>
<proteinExistence type="inferred from homology"/>
<accession>A0ABS4K1X0</accession>
<dbReference type="Gene3D" id="3.30.230.10">
    <property type="match status" value="1"/>
</dbReference>
<dbReference type="PROSITE" id="PS51786">
    <property type="entry name" value="LON_PROTEOLYTIC"/>
    <property type="match status" value="1"/>
</dbReference>
<feature type="active site" evidence="2">
    <location>
        <position position="679"/>
    </location>
</feature>
<dbReference type="GO" id="GO:0006508">
    <property type="term" value="P:proteolysis"/>
    <property type="evidence" value="ECO:0007669"/>
    <property type="project" value="UniProtKB-KW"/>
</dbReference>
<dbReference type="InterPro" id="IPR027417">
    <property type="entry name" value="P-loop_NTPase"/>
</dbReference>
<evidence type="ECO:0000256" key="2">
    <source>
        <dbReference type="PROSITE-ProRule" id="PRU01122"/>
    </source>
</evidence>
<dbReference type="Pfam" id="PF13654">
    <property type="entry name" value="AAA_32"/>
    <property type="match status" value="1"/>
</dbReference>
<comment type="catalytic activity">
    <reaction evidence="2">
        <text>Hydrolysis of proteins in presence of ATP.</text>
        <dbReference type="EC" id="3.4.21.53"/>
    </reaction>
</comment>
<keyword evidence="1 2" id="KW-0645">Protease</keyword>
<feature type="region of interest" description="Disordered" evidence="4">
    <location>
        <begin position="763"/>
        <end position="783"/>
    </location>
</feature>
<dbReference type="Gene3D" id="3.40.50.300">
    <property type="entry name" value="P-loop containing nucleotide triphosphate hydrolases"/>
    <property type="match status" value="2"/>
</dbReference>
<organism evidence="6 7">
    <name type="scientific">Clostridium punense</name>
    <dbReference type="NCBI Taxonomy" id="1054297"/>
    <lineage>
        <taxon>Bacteria</taxon>
        <taxon>Bacillati</taxon>
        <taxon>Bacillota</taxon>
        <taxon>Clostridia</taxon>
        <taxon>Eubacteriales</taxon>
        <taxon>Clostridiaceae</taxon>
        <taxon>Clostridium</taxon>
    </lineage>
</organism>
<keyword evidence="2" id="KW-0378">Hydrolase</keyword>
<dbReference type="RefSeq" id="WP_209649471.1">
    <property type="nucleotide sequence ID" value="NZ_JAGGLL010000010.1"/>
</dbReference>
<dbReference type="PANTHER" id="PTHR10046">
    <property type="entry name" value="ATP DEPENDENT LON PROTEASE FAMILY MEMBER"/>
    <property type="match status" value="1"/>
</dbReference>
<dbReference type="InterPro" id="IPR020568">
    <property type="entry name" value="Ribosomal_Su5_D2-typ_SF"/>
</dbReference>
<dbReference type="InterPro" id="IPR041699">
    <property type="entry name" value="AAA_32"/>
</dbReference>